<accession>A0A1H3R3U8</accession>
<dbReference type="GO" id="GO:0032259">
    <property type="term" value="P:methylation"/>
    <property type="evidence" value="ECO:0007669"/>
    <property type="project" value="UniProtKB-KW"/>
</dbReference>
<dbReference type="PANTHER" id="PTHR38451:SF1">
    <property type="entry name" value="TRNA (ADENINE(22)-N(1))-METHYLTRANSFERASE"/>
    <property type="match status" value="1"/>
</dbReference>
<sequence length="230" mass="26282">MKLSPRLQAIADYVQKGATVADIGTDHGYIPVYLVDNNVSNKIIATDINIGPLENAKSYIEKKSYEEIIETRLGNGLEPLSPNEVDTVIIAGMGGLLITEILESSQVVTQKINRFILQPMVGSEELRRYLYRSKYKIIDEKLAKEGHKIYEIIVAAHGEDNIDNEIYYEIGKKLVENKDKHLKELLEVKIRKTEKILIALKDKETVNGKLKYKQIERKYNEYKEVLDTIC</sequence>
<dbReference type="PANTHER" id="PTHR38451">
    <property type="entry name" value="TRNA (ADENINE(22)-N(1))-METHYLTRANSFERASE"/>
    <property type="match status" value="1"/>
</dbReference>
<organism evidence="1 2">
    <name type="scientific">Proteiniborus ethanoligenes</name>
    <dbReference type="NCBI Taxonomy" id="415015"/>
    <lineage>
        <taxon>Bacteria</taxon>
        <taxon>Bacillati</taxon>
        <taxon>Bacillota</taxon>
        <taxon>Clostridia</taxon>
        <taxon>Eubacteriales</taxon>
        <taxon>Proteiniborus</taxon>
    </lineage>
</organism>
<dbReference type="STRING" id="415015.SAMN05660462_02207"/>
<reference evidence="1 2" key="1">
    <citation type="submission" date="2016-10" db="EMBL/GenBank/DDBJ databases">
        <authorList>
            <person name="de Groot N.N."/>
        </authorList>
    </citation>
    <scope>NUCLEOTIDE SEQUENCE [LARGE SCALE GENOMIC DNA]</scope>
    <source>
        <strain evidence="1 2">DSM 21650</strain>
    </source>
</reference>
<dbReference type="InterPro" id="IPR006901">
    <property type="entry name" value="TrmK"/>
</dbReference>
<keyword evidence="2" id="KW-1185">Reference proteome</keyword>
<dbReference type="InterPro" id="IPR029063">
    <property type="entry name" value="SAM-dependent_MTases_sf"/>
</dbReference>
<gene>
    <name evidence="1" type="ORF">SAMN05660462_02207</name>
</gene>
<dbReference type="GO" id="GO:0160105">
    <property type="term" value="F:tRNA (adenine(22)-N1)-methyltransferase activity"/>
    <property type="evidence" value="ECO:0007669"/>
    <property type="project" value="InterPro"/>
</dbReference>
<dbReference type="Gene3D" id="3.40.50.150">
    <property type="entry name" value="Vaccinia Virus protein VP39"/>
    <property type="match status" value="1"/>
</dbReference>
<dbReference type="RefSeq" id="WP_091731133.1">
    <property type="nucleotide sequence ID" value="NZ_FNQE01000024.1"/>
</dbReference>
<dbReference type="OrthoDB" id="5881184at2"/>
<keyword evidence="1" id="KW-0489">Methyltransferase</keyword>
<dbReference type="Proteomes" id="UP000198625">
    <property type="component" value="Unassembled WGS sequence"/>
</dbReference>
<dbReference type="AlphaFoldDB" id="A0A1H3R3U8"/>
<dbReference type="EMBL" id="FNQE01000024">
    <property type="protein sequence ID" value="SDZ20276.1"/>
    <property type="molecule type" value="Genomic_DNA"/>
</dbReference>
<proteinExistence type="predicted"/>
<dbReference type="PIRSF" id="PIRSF018637">
    <property type="entry name" value="TrmK"/>
    <property type="match status" value="1"/>
</dbReference>
<dbReference type="Pfam" id="PF12847">
    <property type="entry name" value="Methyltransf_18"/>
    <property type="match status" value="1"/>
</dbReference>
<dbReference type="SUPFAM" id="SSF53335">
    <property type="entry name" value="S-adenosyl-L-methionine-dependent methyltransferases"/>
    <property type="match status" value="1"/>
</dbReference>
<keyword evidence="1" id="KW-0808">Transferase</keyword>
<evidence type="ECO:0000313" key="1">
    <source>
        <dbReference type="EMBL" id="SDZ20276.1"/>
    </source>
</evidence>
<evidence type="ECO:0000313" key="2">
    <source>
        <dbReference type="Proteomes" id="UP000198625"/>
    </source>
</evidence>
<protein>
    <submittedName>
        <fullName evidence="1">tRNA (Adenine22-N1)-methyltransferase</fullName>
    </submittedName>
</protein>
<name>A0A1H3R3U8_9FIRM</name>